<accession>A0A926IJV1</accession>
<dbReference type="GO" id="GO:0031072">
    <property type="term" value="F:heat shock protein binding"/>
    <property type="evidence" value="ECO:0007669"/>
    <property type="project" value="InterPro"/>
</dbReference>
<dbReference type="SUPFAM" id="SSF49493">
    <property type="entry name" value="HSP40/DnaJ peptide-binding domain"/>
    <property type="match status" value="2"/>
</dbReference>
<dbReference type="Proteomes" id="UP000601171">
    <property type="component" value="Unassembled WGS sequence"/>
</dbReference>
<dbReference type="Gene3D" id="2.10.230.10">
    <property type="entry name" value="Heat shock protein DnaJ, cysteine-rich domain"/>
    <property type="match status" value="1"/>
</dbReference>
<evidence type="ECO:0000256" key="2">
    <source>
        <dbReference type="ARBA" id="ARBA00011738"/>
    </source>
</evidence>
<dbReference type="InterPro" id="IPR001305">
    <property type="entry name" value="HSP_DnaJ_Cys-rich_dom"/>
</dbReference>
<sequence length="376" mass="41492">MKYLRDYYEILGVNKDANENEIKKAYRSLAKKYHPDLNPDNKEEAEQKFKEASAAYEILSDPEKRSRYDRFGHAGVDPQAGSGDFGGFSDIFDDIFDIFGGGFGGSTSGAKRRGPTRGSDLRYNLNLDFRDAVFGVEKEIQIRKTEKCSSCSGTGAKNGTEKEVCPNCNGKGEVRYAQQTPFGQFVRVGTCDKCGGTGEIIKEKCNVCNGSGKEVKDKKIKVKVPAGVDNDSVISIRGEGESGNSGGPSGDLYVYITVKEDPIFKRDRNDLFLNIPISFAQATLGTEIQVPTLEGIEKFDIPEGTQTGSRFKIKNKGVPNVRGVGRGDLYFTVDVKVPTDLSEKQRELLLQFAEESGEDLKEHKKGFFKKVKDAFN</sequence>
<feature type="zinc finger region" description="CR-type" evidence="15">
    <location>
        <begin position="135"/>
        <end position="217"/>
    </location>
</feature>
<evidence type="ECO:0000256" key="11">
    <source>
        <dbReference type="ARBA" id="ARBA00053423"/>
    </source>
</evidence>
<feature type="repeat" description="CXXCXGXG motif" evidence="14">
    <location>
        <begin position="148"/>
        <end position="155"/>
    </location>
</feature>
<keyword evidence="9 14" id="KW-0346">Stress response</keyword>
<evidence type="ECO:0000256" key="4">
    <source>
        <dbReference type="ARBA" id="ARBA00022705"/>
    </source>
</evidence>
<keyword evidence="5 14" id="KW-0479">Metal-binding</keyword>
<feature type="binding site" evidence="14">
    <location>
        <position position="148"/>
    </location>
    <ligand>
        <name>Zn(2+)</name>
        <dbReference type="ChEBI" id="CHEBI:29105"/>
        <label>1</label>
    </ligand>
</feature>
<dbReference type="FunFam" id="2.10.230.10:FF:000002">
    <property type="entry name" value="Molecular chaperone DnaJ"/>
    <property type="match status" value="1"/>
</dbReference>
<dbReference type="PRINTS" id="PR00625">
    <property type="entry name" value="JDOMAIN"/>
</dbReference>
<keyword evidence="10 14" id="KW-0143">Chaperone</keyword>
<dbReference type="EMBL" id="JACRTG010000019">
    <property type="protein sequence ID" value="MBC8588389.1"/>
    <property type="molecule type" value="Genomic_DNA"/>
</dbReference>
<dbReference type="InterPro" id="IPR012724">
    <property type="entry name" value="DnaJ"/>
</dbReference>
<dbReference type="FunFam" id="2.60.260.20:FF:000004">
    <property type="entry name" value="Molecular chaperone DnaJ"/>
    <property type="match status" value="1"/>
</dbReference>
<dbReference type="NCBIfam" id="TIGR02349">
    <property type="entry name" value="DnaJ_bact"/>
    <property type="match status" value="1"/>
</dbReference>
<evidence type="ECO:0000256" key="9">
    <source>
        <dbReference type="ARBA" id="ARBA00023016"/>
    </source>
</evidence>
<feature type="domain" description="J" evidence="16">
    <location>
        <begin position="6"/>
        <end position="72"/>
    </location>
</feature>
<keyword evidence="3 14" id="KW-0963">Cytoplasm</keyword>
<dbReference type="SUPFAM" id="SSF46565">
    <property type="entry name" value="Chaperone J-domain"/>
    <property type="match status" value="1"/>
</dbReference>
<dbReference type="Gene3D" id="1.10.287.110">
    <property type="entry name" value="DnaJ domain"/>
    <property type="match status" value="1"/>
</dbReference>
<evidence type="ECO:0000256" key="3">
    <source>
        <dbReference type="ARBA" id="ARBA00022490"/>
    </source>
</evidence>
<dbReference type="GO" id="GO:0009408">
    <property type="term" value="P:response to heat"/>
    <property type="evidence" value="ECO:0007669"/>
    <property type="project" value="InterPro"/>
</dbReference>
<feature type="repeat" description="CXXCXGXG motif" evidence="14">
    <location>
        <begin position="191"/>
        <end position="198"/>
    </location>
</feature>
<evidence type="ECO:0000256" key="12">
    <source>
        <dbReference type="ARBA" id="ARBA00061004"/>
    </source>
</evidence>
<evidence type="ECO:0000256" key="7">
    <source>
        <dbReference type="ARBA" id="ARBA00022771"/>
    </source>
</evidence>
<evidence type="ECO:0000313" key="19">
    <source>
        <dbReference type="Proteomes" id="UP000601171"/>
    </source>
</evidence>
<dbReference type="InterPro" id="IPR036869">
    <property type="entry name" value="J_dom_sf"/>
</dbReference>
<dbReference type="PANTHER" id="PTHR43096:SF52">
    <property type="entry name" value="DNAJ HOMOLOG 1, MITOCHONDRIAL-RELATED"/>
    <property type="match status" value="1"/>
</dbReference>
<dbReference type="CDD" id="cd10719">
    <property type="entry name" value="DnaJ_zf"/>
    <property type="match status" value="1"/>
</dbReference>
<evidence type="ECO:0000256" key="5">
    <source>
        <dbReference type="ARBA" id="ARBA00022723"/>
    </source>
</evidence>
<evidence type="ECO:0000256" key="10">
    <source>
        <dbReference type="ARBA" id="ARBA00023186"/>
    </source>
</evidence>
<dbReference type="PROSITE" id="PS00636">
    <property type="entry name" value="DNAJ_1"/>
    <property type="match status" value="1"/>
</dbReference>
<evidence type="ECO:0000313" key="18">
    <source>
        <dbReference type="EMBL" id="MBC8588389.1"/>
    </source>
</evidence>
<dbReference type="Pfam" id="PF01556">
    <property type="entry name" value="DnaJ_C"/>
    <property type="match status" value="1"/>
</dbReference>
<dbReference type="Gene3D" id="2.60.260.20">
    <property type="entry name" value="Urease metallochaperone UreE, N-terminal domain"/>
    <property type="match status" value="2"/>
</dbReference>
<dbReference type="GO" id="GO:0005524">
    <property type="term" value="F:ATP binding"/>
    <property type="evidence" value="ECO:0007669"/>
    <property type="project" value="InterPro"/>
</dbReference>
<feature type="binding site" evidence="14">
    <location>
        <position position="208"/>
    </location>
    <ligand>
        <name>Zn(2+)</name>
        <dbReference type="ChEBI" id="CHEBI:29105"/>
        <label>1</label>
    </ligand>
</feature>
<organism evidence="18 19">
    <name type="scientific">Paratissierella segnis</name>
    <dbReference type="NCBI Taxonomy" id="2763679"/>
    <lineage>
        <taxon>Bacteria</taxon>
        <taxon>Bacillati</taxon>
        <taxon>Bacillota</taxon>
        <taxon>Tissierellia</taxon>
        <taxon>Tissierellales</taxon>
        <taxon>Tissierellaceae</taxon>
        <taxon>Paratissierella</taxon>
    </lineage>
</organism>
<dbReference type="FunFam" id="1.10.287.110:FF:000034">
    <property type="entry name" value="Chaperone protein DnaJ"/>
    <property type="match status" value="1"/>
</dbReference>
<evidence type="ECO:0000256" key="13">
    <source>
        <dbReference type="ARBA" id="ARBA00067609"/>
    </source>
</evidence>
<dbReference type="SUPFAM" id="SSF57938">
    <property type="entry name" value="DnaJ/Hsp40 cysteine-rich domain"/>
    <property type="match status" value="1"/>
</dbReference>
<comment type="subunit">
    <text evidence="2 14">Homodimer.</text>
</comment>
<feature type="binding site" evidence="14">
    <location>
        <position position="191"/>
    </location>
    <ligand>
        <name>Zn(2+)</name>
        <dbReference type="ChEBI" id="CHEBI:29105"/>
        <label>2</label>
    </ligand>
</feature>
<comment type="subcellular location">
    <subcellularLocation>
        <location evidence="1 14">Cytoplasm</location>
    </subcellularLocation>
</comment>
<feature type="binding site" evidence="14">
    <location>
        <position position="165"/>
    </location>
    <ligand>
        <name>Zn(2+)</name>
        <dbReference type="ChEBI" id="CHEBI:29105"/>
        <label>2</label>
    </ligand>
</feature>
<evidence type="ECO:0000256" key="15">
    <source>
        <dbReference type="PROSITE-ProRule" id="PRU00546"/>
    </source>
</evidence>
<dbReference type="InterPro" id="IPR036410">
    <property type="entry name" value="HSP_DnaJ_Cys-rich_dom_sf"/>
</dbReference>
<dbReference type="GO" id="GO:0006260">
    <property type="term" value="P:DNA replication"/>
    <property type="evidence" value="ECO:0007669"/>
    <property type="project" value="UniProtKB-KW"/>
</dbReference>
<name>A0A926IJV1_9FIRM</name>
<dbReference type="InterPro" id="IPR018253">
    <property type="entry name" value="DnaJ_domain_CS"/>
</dbReference>
<evidence type="ECO:0000259" key="17">
    <source>
        <dbReference type="PROSITE" id="PS51188"/>
    </source>
</evidence>
<dbReference type="AlphaFoldDB" id="A0A926IJV1"/>
<dbReference type="HAMAP" id="MF_01152">
    <property type="entry name" value="DnaJ"/>
    <property type="match status" value="1"/>
</dbReference>
<evidence type="ECO:0000256" key="6">
    <source>
        <dbReference type="ARBA" id="ARBA00022737"/>
    </source>
</evidence>
<feature type="binding site" evidence="14">
    <location>
        <position position="205"/>
    </location>
    <ligand>
        <name>Zn(2+)</name>
        <dbReference type="ChEBI" id="CHEBI:29105"/>
        <label>1</label>
    </ligand>
</feature>
<protein>
    <recommendedName>
        <fullName evidence="13 14">Chaperone protein DnaJ</fullName>
    </recommendedName>
</protein>
<feature type="binding site" evidence="14">
    <location>
        <position position="194"/>
    </location>
    <ligand>
        <name>Zn(2+)</name>
        <dbReference type="ChEBI" id="CHEBI:29105"/>
        <label>2</label>
    </ligand>
</feature>
<keyword evidence="7 14" id="KW-0863">Zinc-finger</keyword>
<dbReference type="CDD" id="cd10747">
    <property type="entry name" value="DnaJ_C"/>
    <property type="match status" value="1"/>
</dbReference>
<evidence type="ECO:0000259" key="16">
    <source>
        <dbReference type="PROSITE" id="PS50076"/>
    </source>
</evidence>
<reference evidence="18" key="1">
    <citation type="submission" date="2020-08" db="EMBL/GenBank/DDBJ databases">
        <title>Genome public.</title>
        <authorList>
            <person name="Liu C."/>
            <person name="Sun Q."/>
        </authorList>
    </citation>
    <scope>NUCLEOTIDE SEQUENCE</scope>
    <source>
        <strain evidence="18">BX21</strain>
    </source>
</reference>
<dbReference type="PROSITE" id="PS51188">
    <property type="entry name" value="ZF_CR"/>
    <property type="match status" value="1"/>
</dbReference>
<feature type="binding site" evidence="14">
    <location>
        <position position="168"/>
    </location>
    <ligand>
        <name>Zn(2+)</name>
        <dbReference type="ChEBI" id="CHEBI:29105"/>
        <label>2</label>
    </ligand>
</feature>
<comment type="cofactor">
    <cofactor evidence="14">
        <name>Zn(2+)</name>
        <dbReference type="ChEBI" id="CHEBI:29105"/>
    </cofactor>
    <text evidence="14">Binds 2 Zn(2+) ions per monomer.</text>
</comment>
<evidence type="ECO:0000256" key="14">
    <source>
        <dbReference type="HAMAP-Rule" id="MF_01152"/>
    </source>
</evidence>
<keyword evidence="4 14" id="KW-0235">DNA replication</keyword>
<keyword evidence="19" id="KW-1185">Reference proteome</keyword>
<dbReference type="InterPro" id="IPR002939">
    <property type="entry name" value="DnaJ_C"/>
</dbReference>
<dbReference type="InterPro" id="IPR008971">
    <property type="entry name" value="HSP40/DnaJ_pept-bd"/>
</dbReference>
<feature type="repeat" description="CXXCXGXG motif" evidence="14">
    <location>
        <begin position="165"/>
        <end position="172"/>
    </location>
</feature>
<dbReference type="Pfam" id="PF00684">
    <property type="entry name" value="DnaJ_CXXCXGXG"/>
    <property type="match status" value="1"/>
</dbReference>
<comment type="caution">
    <text evidence="18">The sequence shown here is derived from an EMBL/GenBank/DDBJ whole genome shotgun (WGS) entry which is preliminary data.</text>
</comment>
<proteinExistence type="inferred from homology"/>
<dbReference type="GO" id="GO:0005737">
    <property type="term" value="C:cytoplasm"/>
    <property type="evidence" value="ECO:0007669"/>
    <property type="project" value="UniProtKB-SubCell"/>
</dbReference>
<dbReference type="SMART" id="SM00271">
    <property type="entry name" value="DnaJ"/>
    <property type="match status" value="1"/>
</dbReference>
<dbReference type="Pfam" id="PF00226">
    <property type="entry name" value="DnaJ"/>
    <property type="match status" value="1"/>
</dbReference>
<gene>
    <name evidence="14 18" type="primary">dnaJ</name>
    <name evidence="18" type="ORF">H8707_09060</name>
</gene>
<comment type="function">
    <text evidence="11 14">Participates actively in the response to hyperosmotic and heat shock by preventing the aggregation of stress-denatured proteins and by disaggregating proteins, also in an autonomous, DnaK-independent fashion. Unfolded proteins bind initially to DnaJ; upon interaction with the DnaJ-bound protein, DnaK hydrolyzes its bound ATP, resulting in the formation of a stable complex. GrpE releases ADP from DnaK; ATP binding to DnaK triggers the release of the substrate protein, thus completing the reaction cycle. Several rounds of ATP-dependent interactions between DnaJ, DnaK and GrpE are required for fully efficient folding. Also involved, together with DnaK and GrpE, in the DNA replication of plasmids through activation of initiation proteins.</text>
</comment>
<keyword evidence="8 14" id="KW-0862">Zinc</keyword>
<comment type="similarity">
    <text evidence="12 14">Belongs to the DnaJ family.</text>
</comment>
<dbReference type="GO" id="GO:0042026">
    <property type="term" value="P:protein refolding"/>
    <property type="evidence" value="ECO:0007669"/>
    <property type="project" value="TreeGrafter"/>
</dbReference>
<feature type="domain" description="CR-type" evidence="17">
    <location>
        <begin position="135"/>
        <end position="217"/>
    </location>
</feature>
<dbReference type="GO" id="GO:0008270">
    <property type="term" value="F:zinc ion binding"/>
    <property type="evidence" value="ECO:0007669"/>
    <property type="project" value="UniProtKB-UniRule"/>
</dbReference>
<evidence type="ECO:0000256" key="1">
    <source>
        <dbReference type="ARBA" id="ARBA00004496"/>
    </source>
</evidence>
<feature type="binding site" evidence="14">
    <location>
        <position position="151"/>
    </location>
    <ligand>
        <name>Zn(2+)</name>
        <dbReference type="ChEBI" id="CHEBI:29105"/>
        <label>1</label>
    </ligand>
</feature>
<dbReference type="GO" id="GO:0051082">
    <property type="term" value="F:unfolded protein binding"/>
    <property type="evidence" value="ECO:0007669"/>
    <property type="project" value="UniProtKB-UniRule"/>
</dbReference>
<evidence type="ECO:0000256" key="8">
    <source>
        <dbReference type="ARBA" id="ARBA00022833"/>
    </source>
</evidence>
<keyword evidence="6 14" id="KW-0677">Repeat</keyword>
<dbReference type="InterPro" id="IPR001623">
    <property type="entry name" value="DnaJ_domain"/>
</dbReference>
<dbReference type="PROSITE" id="PS50076">
    <property type="entry name" value="DNAJ_2"/>
    <property type="match status" value="1"/>
</dbReference>
<dbReference type="RefSeq" id="WP_316699643.1">
    <property type="nucleotide sequence ID" value="NZ_JACRTG010000019.1"/>
</dbReference>
<comment type="domain">
    <text evidence="14">The J domain is necessary and sufficient to stimulate DnaK ATPase activity. Zinc center 1 plays an important role in the autonomous, DnaK-independent chaperone activity of DnaJ. Zinc center 2 is essential for interaction with DnaK and for DnaJ activity.</text>
</comment>
<feature type="repeat" description="CXXCXGXG motif" evidence="14">
    <location>
        <begin position="205"/>
        <end position="212"/>
    </location>
</feature>
<dbReference type="CDD" id="cd06257">
    <property type="entry name" value="DnaJ"/>
    <property type="match status" value="1"/>
</dbReference>
<dbReference type="NCBIfam" id="NF008035">
    <property type="entry name" value="PRK10767.1"/>
    <property type="match status" value="1"/>
</dbReference>
<dbReference type="PANTHER" id="PTHR43096">
    <property type="entry name" value="DNAJ HOMOLOG 1, MITOCHONDRIAL-RELATED"/>
    <property type="match status" value="1"/>
</dbReference>